<evidence type="ECO:0000313" key="4">
    <source>
        <dbReference type="Proteomes" id="UP000029578"/>
    </source>
</evidence>
<dbReference type="InterPro" id="IPR001173">
    <property type="entry name" value="Glyco_trans_2-like"/>
</dbReference>
<dbReference type="SUPFAM" id="SSF53448">
    <property type="entry name" value="Nucleotide-diphospho-sugar transferases"/>
    <property type="match status" value="1"/>
</dbReference>
<dbReference type="Proteomes" id="UP000029578">
    <property type="component" value="Unassembled WGS sequence"/>
</dbReference>
<organism evidence="3 4">
    <name type="scientific">Prevotella melaninogenica DNF00666</name>
    <dbReference type="NCBI Taxonomy" id="1401073"/>
    <lineage>
        <taxon>Bacteria</taxon>
        <taxon>Pseudomonadati</taxon>
        <taxon>Bacteroidota</taxon>
        <taxon>Bacteroidia</taxon>
        <taxon>Bacteroidales</taxon>
        <taxon>Prevotellaceae</taxon>
        <taxon>Prevotella</taxon>
    </lineage>
</organism>
<dbReference type="AlphaFoldDB" id="A0A096B6V7"/>
<evidence type="ECO:0000313" key="3">
    <source>
        <dbReference type="EMBL" id="KGF54765.1"/>
    </source>
</evidence>
<protein>
    <submittedName>
        <fullName evidence="3">Glycosyl transferase family 2</fullName>
    </submittedName>
</protein>
<accession>A0A096B6V7</accession>
<keyword evidence="1" id="KW-1133">Transmembrane helix</keyword>
<dbReference type="InterPro" id="IPR029044">
    <property type="entry name" value="Nucleotide-diphossugar_trans"/>
</dbReference>
<proteinExistence type="predicted"/>
<comment type="caution">
    <text evidence="3">The sequence shown here is derived from an EMBL/GenBank/DDBJ whole genome shotgun (WGS) entry which is preliminary data.</text>
</comment>
<dbReference type="EMBL" id="JRNS01000129">
    <property type="protein sequence ID" value="KGF54765.1"/>
    <property type="molecule type" value="Genomic_DNA"/>
</dbReference>
<dbReference type="Gene3D" id="3.90.550.10">
    <property type="entry name" value="Spore Coat Polysaccharide Biosynthesis Protein SpsA, Chain A"/>
    <property type="match status" value="1"/>
</dbReference>
<evidence type="ECO:0000256" key="1">
    <source>
        <dbReference type="SAM" id="Phobius"/>
    </source>
</evidence>
<keyword evidence="3" id="KW-0808">Transferase</keyword>
<sequence length="412" mass="47695">MFTFDNTTIIISVVLLLVALLTSFLNPFFRKVRIAAYGLPTSTAESEEISNEDEPVEEEKEAITKPAITEEQLPTYPPITIIFTPHDNAQELAKNLPLYLNQDYPADFQVIVVAPQNDHETSDVLKRFASNSHLYTTFIPESSRYMSKKKLAITLGVKAAKYDWVIMADICCYPTGDNWLQAIARNCKEGKDLVVGYTRYEDETPAYQHFERHYLARYFMREYQHNKSYACPFNALAFRKSRFLSEEGFRGNLKYIRGEYDFMVNKYASGNNLVFENSFEGTLIEEAPTEKVWLGTHLFYMENRQHLERTSQHRFLPYVDQTALHGNYFLQCIALAVSLLLGMWTISVAAGLSLIISVILRLVIGKKALRRFDIEIPAWKIIPYEIAIAWKHLGYKLKYYRADKYDFISHKL</sequence>
<gene>
    <name evidence="3" type="ORF">HMPREF0661_02005</name>
</gene>
<dbReference type="Pfam" id="PF00535">
    <property type="entry name" value="Glycos_transf_2"/>
    <property type="match status" value="1"/>
</dbReference>
<keyword evidence="1" id="KW-0472">Membrane</keyword>
<reference evidence="3 4" key="1">
    <citation type="submission" date="2014-07" db="EMBL/GenBank/DDBJ databases">
        <authorList>
            <person name="McCorrison J."/>
            <person name="Sanka R."/>
            <person name="Torralba M."/>
            <person name="Gillis M."/>
            <person name="Haft D.H."/>
            <person name="Methe B."/>
            <person name="Sutton G."/>
            <person name="Nelson K.E."/>
        </authorList>
    </citation>
    <scope>NUCLEOTIDE SEQUENCE [LARGE SCALE GENOMIC DNA]</scope>
    <source>
        <strain evidence="3 4">DNF00666</strain>
    </source>
</reference>
<name>A0A096B6V7_9BACT</name>
<dbReference type="RefSeq" id="WP_036862265.1">
    <property type="nucleotide sequence ID" value="NZ_JRNS01000129.1"/>
</dbReference>
<feature type="transmembrane region" description="Helical" evidence="1">
    <location>
        <begin position="333"/>
        <end position="364"/>
    </location>
</feature>
<dbReference type="GO" id="GO:0016740">
    <property type="term" value="F:transferase activity"/>
    <property type="evidence" value="ECO:0007669"/>
    <property type="project" value="UniProtKB-KW"/>
</dbReference>
<feature type="domain" description="Glycosyltransferase 2-like" evidence="2">
    <location>
        <begin position="88"/>
        <end position="240"/>
    </location>
</feature>
<keyword evidence="1" id="KW-0812">Transmembrane</keyword>
<evidence type="ECO:0000259" key="2">
    <source>
        <dbReference type="Pfam" id="PF00535"/>
    </source>
</evidence>